<dbReference type="PANTHER" id="PTHR36766:SF35">
    <property type="entry name" value="DISEASE RESISTANCE PROTEIN RGA3"/>
    <property type="match status" value="1"/>
</dbReference>
<dbReference type="Gene3D" id="3.40.50.300">
    <property type="entry name" value="P-loop containing nucleotide triphosphate hydrolases"/>
    <property type="match status" value="1"/>
</dbReference>
<evidence type="ECO:0000259" key="9">
    <source>
        <dbReference type="Pfam" id="PF23598"/>
    </source>
</evidence>
<evidence type="ECO:0000256" key="4">
    <source>
        <dbReference type="ARBA" id="ARBA00022840"/>
    </source>
</evidence>
<keyword evidence="11" id="KW-1185">Reference proteome</keyword>
<organism evidence="10 11">
    <name type="scientific">Saponaria officinalis</name>
    <name type="common">Common soapwort</name>
    <name type="synonym">Lychnis saponaria</name>
    <dbReference type="NCBI Taxonomy" id="3572"/>
    <lineage>
        <taxon>Eukaryota</taxon>
        <taxon>Viridiplantae</taxon>
        <taxon>Streptophyta</taxon>
        <taxon>Embryophyta</taxon>
        <taxon>Tracheophyta</taxon>
        <taxon>Spermatophyta</taxon>
        <taxon>Magnoliopsida</taxon>
        <taxon>eudicotyledons</taxon>
        <taxon>Gunneridae</taxon>
        <taxon>Pentapetalae</taxon>
        <taxon>Caryophyllales</taxon>
        <taxon>Caryophyllaceae</taxon>
        <taxon>Caryophylleae</taxon>
        <taxon>Saponaria</taxon>
    </lineage>
</organism>
<evidence type="ECO:0000313" key="10">
    <source>
        <dbReference type="EMBL" id="KAK9690464.1"/>
    </source>
</evidence>
<dbReference type="EMBL" id="JBDFQZ010000009">
    <property type="protein sequence ID" value="KAK9690463.1"/>
    <property type="molecule type" value="Genomic_DNA"/>
</dbReference>
<gene>
    <name evidence="10" type="ORF">RND81_09G129400</name>
</gene>
<keyword evidence="3" id="KW-0611">Plant defense</keyword>
<dbReference type="AlphaFoldDB" id="A0AAW1ILD2"/>
<evidence type="ECO:0000259" key="6">
    <source>
        <dbReference type="Pfam" id="PF18052"/>
    </source>
</evidence>
<evidence type="ECO:0000259" key="5">
    <source>
        <dbReference type="Pfam" id="PF00931"/>
    </source>
</evidence>
<feature type="domain" description="Disease resistance protein At4g27190-like leucine-rich repeats" evidence="7">
    <location>
        <begin position="971"/>
        <end position="1087"/>
    </location>
</feature>
<dbReference type="GO" id="GO:0006952">
    <property type="term" value="P:defense response"/>
    <property type="evidence" value="ECO:0007669"/>
    <property type="project" value="UniProtKB-KW"/>
</dbReference>
<dbReference type="Pfam" id="PF23598">
    <property type="entry name" value="LRR_14"/>
    <property type="match status" value="1"/>
</dbReference>
<dbReference type="Gene3D" id="1.20.5.4130">
    <property type="match status" value="1"/>
</dbReference>
<evidence type="ECO:0000259" key="7">
    <source>
        <dbReference type="Pfam" id="PF23247"/>
    </source>
</evidence>
<evidence type="ECO:0000256" key="3">
    <source>
        <dbReference type="ARBA" id="ARBA00022821"/>
    </source>
</evidence>
<dbReference type="GO" id="GO:0005524">
    <property type="term" value="F:ATP binding"/>
    <property type="evidence" value="ECO:0007669"/>
    <property type="project" value="UniProtKB-KW"/>
</dbReference>
<dbReference type="EMBL" id="JBDFQZ010000009">
    <property type="protein sequence ID" value="KAK9690464.1"/>
    <property type="molecule type" value="Genomic_DNA"/>
</dbReference>
<accession>A0AAW1ILD2</accession>
<protein>
    <submittedName>
        <fullName evidence="10">Uncharacterized protein</fullName>
    </submittedName>
</protein>
<dbReference type="Gene3D" id="1.10.10.10">
    <property type="entry name" value="Winged helix-like DNA-binding domain superfamily/Winged helix DNA-binding domain"/>
    <property type="match status" value="1"/>
</dbReference>
<dbReference type="InterPro" id="IPR041118">
    <property type="entry name" value="Rx_N"/>
</dbReference>
<dbReference type="Gene3D" id="1.10.8.430">
    <property type="entry name" value="Helical domain of apoptotic protease-activating factors"/>
    <property type="match status" value="1"/>
</dbReference>
<dbReference type="EMBL" id="JBDFQZ010000009">
    <property type="protein sequence ID" value="KAK9690462.1"/>
    <property type="molecule type" value="Genomic_DNA"/>
</dbReference>
<dbReference type="InterPro" id="IPR002182">
    <property type="entry name" value="NB-ARC"/>
</dbReference>
<dbReference type="GO" id="GO:0043531">
    <property type="term" value="F:ADP binding"/>
    <property type="evidence" value="ECO:0007669"/>
    <property type="project" value="InterPro"/>
</dbReference>
<proteinExistence type="predicted"/>
<name>A0AAW1ILD2_SAPOF</name>
<dbReference type="Gene3D" id="3.80.10.10">
    <property type="entry name" value="Ribonuclease Inhibitor"/>
    <property type="match status" value="3"/>
</dbReference>
<dbReference type="PRINTS" id="PR00364">
    <property type="entry name" value="DISEASERSIST"/>
</dbReference>
<dbReference type="Pfam" id="PF23247">
    <property type="entry name" value="LRR_RPS2"/>
    <property type="match status" value="1"/>
</dbReference>
<evidence type="ECO:0000256" key="1">
    <source>
        <dbReference type="ARBA" id="ARBA00022737"/>
    </source>
</evidence>
<dbReference type="InterPro" id="IPR055414">
    <property type="entry name" value="LRR_R13L4/SHOC2-like"/>
</dbReference>
<feature type="domain" description="Disease resistance R13L4/SHOC-2-like LRR" evidence="9">
    <location>
        <begin position="563"/>
        <end position="841"/>
    </location>
</feature>
<feature type="domain" description="NB-ARC" evidence="5">
    <location>
        <begin position="168"/>
        <end position="335"/>
    </location>
</feature>
<dbReference type="FunFam" id="1.10.10.10:FF:000322">
    <property type="entry name" value="Probable disease resistance protein At1g63360"/>
    <property type="match status" value="1"/>
</dbReference>
<sequence length="1165" mass="132314">MATGIVISVVEKLYAVLHSEELREICSMFGYDSELDDLKMTVFTIKSVLLDAECKQQELTHGGRDYIERLKDAVYDVDDLLDEFNTMVQKTKGMKGGKISKKVRRFFSRSNQFLVAYNMSHEIKNLRSKLDKIAKDRQQFGFSDVYVPLKRREETMSFASEDNIIGRETDKEAIVGMLIGDSECSNNVDFVTIVGIGGLGKTALAQLVYNDSKIEKAFDLRLWVCVSDDFVMEKIFQKMLGGKDGSKIEELQREVRKLIQGKRYLLVLDDVWSESRDEWDNLKSFLNLGGTGSRVMVTSRSKKVARVAGDNLMYELKGLSEENSWNLFKRLAFEQGKEPMNSVDRFFDIGKEIVKKCVNVPLSIRVVGSMLYDQDESKWLSLKSANLMEIGEGDDSIMPILKYSYYHLTPALKSCFSYCALFSKDFVINKQLLIRLWLAQGCLENPHDCRSEEDVGEEYFSILLHRCFFQDTIKNICGEIKFCKMHDLIHDLALEVAGKETITCDSLREKFDKRIRHLSFTVNGDNLLASTCTQLSEMKKLRTFFRTAEWQSRNLFELNLTIICSHLRQLRVLHLGRCISDTLPDTVGNLFHLRYLDLSENMSLKVLPNSITKLLNLLVLNLDFTGVTELPHDIRKLVNLRHLSVTYCSYLRHMPPGLDTLTSLHMLTTFVAGDETCNQRDIGKLRDLRALVNLRDELTIKFNDNFSCDVAEYEEVELIRMAPLKQLTIVFSEQGAAIHETLLTGLQPHCRLLAISIEEYRGLKLPLWMESLTISLPHLVRIYLVNFNCLTILPSLSQLRHLKSLMLEGISNVEFMESDGVVVPSENQVTFFPSLEELQLHELPKLKGWWREETSRVTGNADASSVVVPSFPCLRELALKSCPHLTVFPSCPKLISVELFDCHEALSLLENKTAVPNNPTTGLVLHLKNLTIDNVGALDCLFGESLGCIQQLSIDGFQEESLSNVVEKYARHISSVEIMDLRDCPNLKSLSGVVKHLTSLQNLTISDCENLELANNEQGVNVTSWKSLHLLSSLTLDSLPKLSNLPKGFQYLTSLEYLDIDSCENLEALPEWLNCLTSLQNLLIGCCDKVKSLPEAISHIPSLKTLDLSWAGEDLKKRCRKPDGEDWPKICHIPHISFKKIKMSVSYLKELKGEETEEGSEMNHG</sequence>
<keyword evidence="1" id="KW-0677">Repeat</keyword>
<evidence type="ECO:0000259" key="8">
    <source>
        <dbReference type="Pfam" id="PF23559"/>
    </source>
</evidence>
<keyword evidence="4" id="KW-0067">ATP-binding</keyword>
<dbReference type="InterPro" id="IPR036388">
    <property type="entry name" value="WH-like_DNA-bd_sf"/>
</dbReference>
<comment type="caution">
    <text evidence="10">The sequence shown here is derived from an EMBL/GenBank/DDBJ whole genome shotgun (WGS) entry which is preliminary data.</text>
</comment>
<dbReference type="GO" id="GO:0051707">
    <property type="term" value="P:response to other organism"/>
    <property type="evidence" value="ECO:0007669"/>
    <property type="project" value="UniProtKB-ARBA"/>
</dbReference>
<dbReference type="InterPro" id="IPR058922">
    <property type="entry name" value="WHD_DRP"/>
</dbReference>
<dbReference type="PANTHER" id="PTHR36766">
    <property type="entry name" value="PLANT BROAD-SPECTRUM MILDEW RESISTANCE PROTEIN RPW8"/>
    <property type="match status" value="1"/>
</dbReference>
<dbReference type="Proteomes" id="UP001443914">
    <property type="component" value="Unassembled WGS sequence"/>
</dbReference>
<dbReference type="SUPFAM" id="SSF52058">
    <property type="entry name" value="L domain-like"/>
    <property type="match status" value="2"/>
</dbReference>
<dbReference type="Pfam" id="PF00931">
    <property type="entry name" value="NB-ARC"/>
    <property type="match status" value="1"/>
</dbReference>
<feature type="domain" description="Disease resistance protein winged helix" evidence="8">
    <location>
        <begin position="421"/>
        <end position="493"/>
    </location>
</feature>
<dbReference type="Pfam" id="PF18052">
    <property type="entry name" value="Rx_N"/>
    <property type="match status" value="1"/>
</dbReference>
<dbReference type="InterPro" id="IPR057135">
    <property type="entry name" value="At4g27190-like_LRR"/>
</dbReference>
<dbReference type="SUPFAM" id="SSF52540">
    <property type="entry name" value="P-loop containing nucleoside triphosphate hydrolases"/>
    <property type="match status" value="1"/>
</dbReference>
<dbReference type="Pfam" id="PF23559">
    <property type="entry name" value="WHD_DRP"/>
    <property type="match status" value="1"/>
</dbReference>
<feature type="domain" description="Disease resistance N-terminal" evidence="6">
    <location>
        <begin position="6"/>
        <end position="98"/>
    </location>
</feature>
<dbReference type="InterPro" id="IPR027417">
    <property type="entry name" value="P-loop_NTPase"/>
</dbReference>
<dbReference type="InterPro" id="IPR032675">
    <property type="entry name" value="LRR_dom_sf"/>
</dbReference>
<dbReference type="FunFam" id="3.40.50.300:FF:001091">
    <property type="entry name" value="Probable disease resistance protein At1g61300"/>
    <property type="match status" value="1"/>
</dbReference>
<evidence type="ECO:0000256" key="2">
    <source>
        <dbReference type="ARBA" id="ARBA00022741"/>
    </source>
</evidence>
<dbReference type="InterPro" id="IPR042197">
    <property type="entry name" value="Apaf_helical"/>
</dbReference>
<evidence type="ECO:0000313" key="11">
    <source>
        <dbReference type="Proteomes" id="UP001443914"/>
    </source>
</evidence>
<reference evidence="10 11" key="1">
    <citation type="submission" date="2024-03" db="EMBL/GenBank/DDBJ databases">
        <title>WGS assembly of Saponaria officinalis var. Norfolk2.</title>
        <authorList>
            <person name="Jenkins J."/>
            <person name="Shu S."/>
            <person name="Grimwood J."/>
            <person name="Barry K."/>
            <person name="Goodstein D."/>
            <person name="Schmutz J."/>
            <person name="Leebens-Mack J."/>
            <person name="Osbourn A."/>
        </authorList>
    </citation>
    <scope>NUCLEOTIDE SEQUENCE [LARGE SCALE GENOMIC DNA]</scope>
    <source>
        <strain evidence="11">cv. Norfolk2</strain>
        <strain evidence="10">JIC</strain>
        <tissue evidence="10">Leaf</tissue>
    </source>
</reference>
<keyword evidence="2" id="KW-0547">Nucleotide-binding</keyword>